<name>A0A382QE70_9ZZZZ</name>
<dbReference type="EMBL" id="UINC01113914">
    <property type="protein sequence ID" value="SVC83854.1"/>
    <property type="molecule type" value="Genomic_DNA"/>
</dbReference>
<evidence type="ECO:0000313" key="1">
    <source>
        <dbReference type="EMBL" id="SVC83854.1"/>
    </source>
</evidence>
<sequence>MLKTVIMSLMMKNHQRDNYYRTDLLHSNAGGETFERIT</sequence>
<organism evidence="1">
    <name type="scientific">marine metagenome</name>
    <dbReference type="NCBI Taxonomy" id="408172"/>
    <lineage>
        <taxon>unclassified sequences</taxon>
        <taxon>metagenomes</taxon>
        <taxon>ecological metagenomes</taxon>
    </lineage>
</organism>
<dbReference type="AlphaFoldDB" id="A0A382QE70"/>
<reference evidence="1" key="1">
    <citation type="submission" date="2018-05" db="EMBL/GenBank/DDBJ databases">
        <authorList>
            <person name="Lanie J.A."/>
            <person name="Ng W.-L."/>
            <person name="Kazmierczak K.M."/>
            <person name="Andrzejewski T.M."/>
            <person name="Davidsen T.M."/>
            <person name="Wayne K.J."/>
            <person name="Tettelin H."/>
            <person name="Glass J.I."/>
            <person name="Rusch D."/>
            <person name="Podicherti R."/>
            <person name="Tsui H.-C.T."/>
            <person name="Winkler M.E."/>
        </authorList>
    </citation>
    <scope>NUCLEOTIDE SEQUENCE</scope>
</reference>
<proteinExistence type="predicted"/>
<accession>A0A382QE70</accession>
<protein>
    <submittedName>
        <fullName evidence="1">Uncharacterized protein</fullName>
    </submittedName>
</protein>
<gene>
    <name evidence="1" type="ORF">METZ01_LOCUS336708</name>
</gene>